<accession>A0ACC1T1U6</accession>
<dbReference type="EMBL" id="JANHOG010000850">
    <property type="protein sequence ID" value="KAJ3551157.1"/>
    <property type="molecule type" value="Genomic_DNA"/>
</dbReference>
<comment type="caution">
    <text evidence="1">The sequence shown here is derived from an EMBL/GenBank/DDBJ whole genome shotgun (WGS) entry which is preliminary data.</text>
</comment>
<organism evidence="1 2">
    <name type="scientific">Phlebia brevispora</name>
    <dbReference type="NCBI Taxonomy" id="194682"/>
    <lineage>
        <taxon>Eukaryota</taxon>
        <taxon>Fungi</taxon>
        <taxon>Dikarya</taxon>
        <taxon>Basidiomycota</taxon>
        <taxon>Agaricomycotina</taxon>
        <taxon>Agaricomycetes</taxon>
        <taxon>Polyporales</taxon>
        <taxon>Meruliaceae</taxon>
        <taxon>Phlebia</taxon>
    </lineage>
</organism>
<reference evidence="1" key="1">
    <citation type="submission" date="2022-07" db="EMBL/GenBank/DDBJ databases">
        <title>Genome Sequence of Phlebia brevispora.</title>
        <authorList>
            <person name="Buettner E."/>
        </authorList>
    </citation>
    <scope>NUCLEOTIDE SEQUENCE</scope>
    <source>
        <strain evidence="1">MPL23</strain>
    </source>
</reference>
<gene>
    <name evidence="1" type="ORF">NM688_g4880</name>
</gene>
<protein>
    <submittedName>
        <fullName evidence="1">Uncharacterized protein</fullName>
    </submittedName>
</protein>
<evidence type="ECO:0000313" key="1">
    <source>
        <dbReference type="EMBL" id="KAJ3551157.1"/>
    </source>
</evidence>
<name>A0ACC1T1U6_9APHY</name>
<proteinExistence type="predicted"/>
<dbReference type="Proteomes" id="UP001148662">
    <property type="component" value="Unassembled WGS sequence"/>
</dbReference>
<evidence type="ECO:0000313" key="2">
    <source>
        <dbReference type="Proteomes" id="UP001148662"/>
    </source>
</evidence>
<sequence>MSRLEGRKNEQLRTTHIKYEGLDRVDGSARFGFGETESLASVSGPIEVRPNSESPSQATLEVHIRPLAAIAGTDSKALSATLKSILIPALLLSQHPRTLVQIVGQALCGSESGAGYGSAGRGWHASLVASLINACSAALVNASSVPMKGVVCAVAIGRLRDPSSSLSSPTLVLDPSEAELSRLVGGGCFAFMFSSTLSKPLQSDADVPSSSLLWTNYTAMGGAFGDAEFEEARQLAENGATLVWQSFKDSLQNGQVSRPATELKKKALDEEPVDDEKMEI</sequence>
<keyword evidence="2" id="KW-1185">Reference proteome</keyword>